<sequence>MEYVVSGLSFAWVIGWYLVFGYGFLANFLFDMIVVVTLGSLFFLLIILPKERRSFSLQIMGTTFLGAAILEFAHSLVYLGYITFDAELTVKLWIFSKIVLVSGLMLAFVVSTKALLPNTQKLIRKLSSLPLILSIGLLLLHKYIPGTLFYKDGVITPLKSVLELFFTSCFIFLALKFRKEPAFFLGAILNAAAHVMFFSYEGVFGIASVFGYAFMLSGLSILALWAFKKYLVLPFREADALAKRFGRMNDVSKAVNEKIEFLNAVINLKSELADANNEKELLDRIMDFISQKANVSFALFQEGKLIAKYPKCLPDSVEKYADFEKFKLLNMNAFLKSPDQTIQKLLEDLFLRTNILAQNIKNRNELGNLNQKIREQEEFRLNFQRSISHELKTPLNVISGNLQLIEMGIFGKNPNLSEPLQSMKNASKYMLELINNLMDLSRLETGRVTVESIPLKISDFEPIVAQYETLATQKGLEFKFQFSGRREFSGDYKLLSALLSNLLSNAIKYTAIRGKVKGYLEICEKKIVIEVSDTGKGIPKSKQEEIFEPFVSAEKRNMGTGLGLAIVKKFVDLLHGNISLWSVEGKGSTFKIELPRPELKYEPAAKGAIEESIDVLYIEYDPDTRKLIKKLLKEFTVEEACTGKEGFEKALALKPKIVITDLGLPDIDGRNLIIDLKTREELKNTNFLLYTGGNVGHTLSGIPVIEKGSDLQNFLLSIKILMGVNRLILTSNMVDSREVIKVKKMMNEIIKNGSIQVRNLDEIRDTELQLYDFIVAVLPDDISIISKVVTKMKSLPGNRVVLVFLKSHETTGE</sequence>
<dbReference type="InterPro" id="IPR011006">
    <property type="entry name" value="CheY-like_superfamily"/>
</dbReference>
<feature type="domain" description="Histidine kinase" evidence="9">
    <location>
        <begin position="386"/>
        <end position="598"/>
    </location>
</feature>
<keyword evidence="4" id="KW-0808">Transferase</keyword>
<dbReference type="Proteomes" id="UP000035159">
    <property type="component" value="Chromosome"/>
</dbReference>
<keyword evidence="12" id="KW-1185">Reference proteome</keyword>
<protein>
    <recommendedName>
        <fullName evidence="2">histidine kinase</fullName>
        <ecNumber evidence="2">2.7.13.3</ecNumber>
    </recommendedName>
</protein>
<feature type="domain" description="Response regulatory" evidence="10">
    <location>
        <begin position="614"/>
        <end position="722"/>
    </location>
</feature>
<dbReference type="EC" id="2.7.13.3" evidence="2"/>
<gene>
    <name evidence="11" type="ORF">IX53_06315</name>
</gene>
<dbReference type="Pfam" id="PF17159">
    <property type="entry name" value="MASE3"/>
    <property type="match status" value="1"/>
</dbReference>
<accession>A0A0G2Z7C6</accession>
<dbReference type="InterPro" id="IPR005467">
    <property type="entry name" value="His_kinase_dom"/>
</dbReference>
<evidence type="ECO:0000256" key="1">
    <source>
        <dbReference type="ARBA" id="ARBA00000085"/>
    </source>
</evidence>
<keyword evidence="8" id="KW-0472">Membrane</keyword>
<dbReference type="PATRIC" id="fig|1330330.3.peg.1277"/>
<evidence type="ECO:0000256" key="2">
    <source>
        <dbReference type="ARBA" id="ARBA00012438"/>
    </source>
</evidence>
<name>A0A0G2Z7C6_9BACT</name>
<keyword evidence="3 6" id="KW-0597">Phosphoprotein</keyword>
<dbReference type="AlphaFoldDB" id="A0A0G2Z7C6"/>
<comment type="catalytic activity">
    <reaction evidence="1">
        <text>ATP + protein L-histidine = ADP + protein N-phospho-L-histidine.</text>
        <dbReference type="EC" id="2.7.13.3"/>
    </reaction>
</comment>
<evidence type="ECO:0000256" key="3">
    <source>
        <dbReference type="ARBA" id="ARBA00022553"/>
    </source>
</evidence>
<dbReference type="Pfam" id="PF02518">
    <property type="entry name" value="HATPase_c"/>
    <property type="match status" value="1"/>
</dbReference>
<dbReference type="EMBL" id="CP011232">
    <property type="protein sequence ID" value="AKI97495.1"/>
    <property type="molecule type" value="Genomic_DNA"/>
</dbReference>
<dbReference type="PANTHER" id="PTHR43547:SF2">
    <property type="entry name" value="HYBRID SIGNAL TRANSDUCTION HISTIDINE KINASE C"/>
    <property type="match status" value="1"/>
</dbReference>
<dbReference type="SMART" id="SM00387">
    <property type="entry name" value="HATPase_c"/>
    <property type="match status" value="1"/>
</dbReference>
<feature type="modified residue" description="4-aspartylphosphate" evidence="6">
    <location>
        <position position="661"/>
    </location>
</feature>
<evidence type="ECO:0000256" key="5">
    <source>
        <dbReference type="ARBA" id="ARBA00022777"/>
    </source>
</evidence>
<dbReference type="Gene3D" id="1.10.287.130">
    <property type="match status" value="1"/>
</dbReference>
<reference evidence="11 12" key="1">
    <citation type="submission" date="2015-04" db="EMBL/GenBank/DDBJ databases">
        <title>Complete Genome Sequence of Kosmotoga pacifica SLHLJ1.</title>
        <authorList>
            <person name="Jiang L.J."/>
            <person name="Shao Z.Z."/>
            <person name="Jebbar M."/>
        </authorList>
    </citation>
    <scope>NUCLEOTIDE SEQUENCE [LARGE SCALE GENOMIC DNA]</scope>
    <source>
        <strain evidence="11 12">SLHLJ1</strain>
    </source>
</reference>
<dbReference type="Pfam" id="PF00072">
    <property type="entry name" value="Response_reg"/>
    <property type="match status" value="1"/>
</dbReference>
<keyword evidence="8" id="KW-0812">Transmembrane</keyword>
<evidence type="ECO:0000256" key="7">
    <source>
        <dbReference type="SAM" id="Coils"/>
    </source>
</evidence>
<dbReference type="PRINTS" id="PR00344">
    <property type="entry name" value="BCTRLSENSOR"/>
</dbReference>
<proteinExistence type="predicted"/>
<feature type="transmembrane region" description="Helical" evidence="8">
    <location>
        <begin position="206"/>
        <end position="227"/>
    </location>
</feature>
<dbReference type="SUPFAM" id="SSF55874">
    <property type="entry name" value="ATPase domain of HSP90 chaperone/DNA topoisomerase II/histidine kinase"/>
    <property type="match status" value="1"/>
</dbReference>
<evidence type="ECO:0000259" key="9">
    <source>
        <dbReference type="PROSITE" id="PS50109"/>
    </source>
</evidence>
<dbReference type="STRING" id="1330330.IX53_06315"/>
<evidence type="ECO:0000313" key="12">
    <source>
        <dbReference type="Proteomes" id="UP000035159"/>
    </source>
</evidence>
<dbReference type="Gene3D" id="3.40.50.2300">
    <property type="match status" value="1"/>
</dbReference>
<feature type="transmembrane region" description="Helical" evidence="8">
    <location>
        <begin position="128"/>
        <end position="144"/>
    </location>
</feature>
<evidence type="ECO:0000313" key="11">
    <source>
        <dbReference type="EMBL" id="AKI97495.1"/>
    </source>
</evidence>
<dbReference type="FunFam" id="3.30.565.10:FF:000006">
    <property type="entry name" value="Sensor histidine kinase WalK"/>
    <property type="match status" value="1"/>
</dbReference>
<dbReference type="InterPro" id="IPR036097">
    <property type="entry name" value="HisK_dim/P_sf"/>
</dbReference>
<dbReference type="Pfam" id="PF00512">
    <property type="entry name" value="HisKA"/>
    <property type="match status" value="1"/>
</dbReference>
<dbReference type="PANTHER" id="PTHR43547">
    <property type="entry name" value="TWO-COMPONENT HISTIDINE KINASE"/>
    <property type="match status" value="1"/>
</dbReference>
<feature type="transmembrane region" description="Helical" evidence="8">
    <location>
        <begin position="59"/>
        <end position="81"/>
    </location>
</feature>
<dbReference type="SUPFAM" id="SSF47384">
    <property type="entry name" value="Homodimeric domain of signal transducing histidine kinase"/>
    <property type="match status" value="1"/>
</dbReference>
<feature type="transmembrane region" description="Helical" evidence="8">
    <location>
        <begin position="20"/>
        <end position="47"/>
    </location>
</feature>
<evidence type="ECO:0000256" key="8">
    <source>
        <dbReference type="SAM" id="Phobius"/>
    </source>
</evidence>
<dbReference type="InterPro" id="IPR036890">
    <property type="entry name" value="HATPase_C_sf"/>
</dbReference>
<dbReference type="InterPro" id="IPR033425">
    <property type="entry name" value="MASE3"/>
</dbReference>
<dbReference type="SUPFAM" id="SSF52172">
    <property type="entry name" value="CheY-like"/>
    <property type="match status" value="1"/>
</dbReference>
<dbReference type="InterPro" id="IPR001789">
    <property type="entry name" value="Sig_transdc_resp-reg_receiver"/>
</dbReference>
<evidence type="ECO:0000256" key="6">
    <source>
        <dbReference type="PROSITE-ProRule" id="PRU00169"/>
    </source>
</evidence>
<keyword evidence="5" id="KW-0418">Kinase</keyword>
<organism evidence="11 12">
    <name type="scientific">Kosmotoga pacifica</name>
    <dbReference type="NCBI Taxonomy" id="1330330"/>
    <lineage>
        <taxon>Bacteria</taxon>
        <taxon>Thermotogati</taxon>
        <taxon>Thermotogota</taxon>
        <taxon>Thermotogae</taxon>
        <taxon>Kosmotogales</taxon>
        <taxon>Kosmotogaceae</taxon>
        <taxon>Kosmotoga</taxon>
    </lineage>
</organism>
<dbReference type="InterPro" id="IPR003594">
    <property type="entry name" value="HATPase_dom"/>
</dbReference>
<feature type="coiled-coil region" evidence="7">
    <location>
        <begin position="258"/>
        <end position="285"/>
    </location>
</feature>
<dbReference type="SMART" id="SM00388">
    <property type="entry name" value="HisKA"/>
    <property type="match status" value="1"/>
</dbReference>
<dbReference type="InterPro" id="IPR003661">
    <property type="entry name" value="HisK_dim/P_dom"/>
</dbReference>
<evidence type="ECO:0000259" key="10">
    <source>
        <dbReference type="PROSITE" id="PS50110"/>
    </source>
</evidence>
<dbReference type="Gene3D" id="3.30.565.10">
    <property type="entry name" value="Histidine kinase-like ATPase, C-terminal domain"/>
    <property type="match status" value="1"/>
</dbReference>
<feature type="transmembrane region" description="Helical" evidence="8">
    <location>
        <begin position="156"/>
        <end position="175"/>
    </location>
</feature>
<dbReference type="PROSITE" id="PS50109">
    <property type="entry name" value="HIS_KIN"/>
    <property type="match status" value="1"/>
</dbReference>
<dbReference type="CDD" id="cd00082">
    <property type="entry name" value="HisKA"/>
    <property type="match status" value="1"/>
</dbReference>
<dbReference type="GO" id="GO:0000155">
    <property type="term" value="F:phosphorelay sensor kinase activity"/>
    <property type="evidence" value="ECO:0007669"/>
    <property type="project" value="InterPro"/>
</dbReference>
<keyword evidence="7" id="KW-0175">Coiled coil</keyword>
<feature type="transmembrane region" description="Helical" evidence="8">
    <location>
        <begin position="93"/>
        <end position="116"/>
    </location>
</feature>
<dbReference type="PROSITE" id="PS50110">
    <property type="entry name" value="RESPONSE_REGULATORY"/>
    <property type="match status" value="1"/>
</dbReference>
<keyword evidence="8" id="KW-1133">Transmembrane helix</keyword>
<dbReference type="KEGG" id="kpf:IX53_06315"/>
<evidence type="ECO:0000256" key="4">
    <source>
        <dbReference type="ARBA" id="ARBA00022679"/>
    </source>
</evidence>
<dbReference type="InterPro" id="IPR004358">
    <property type="entry name" value="Sig_transdc_His_kin-like_C"/>
</dbReference>